<dbReference type="EMBL" id="CABQ01000310">
    <property type="protein sequence ID" value="CBI09029.1"/>
    <property type="molecule type" value="Genomic_DNA"/>
</dbReference>
<sequence>MLSANAGWCCMVRATEIPMRIACLLLMSLPLAAFAQSSSGPIHGGDGITLPAPPATEKRPVANDYFGTQVVDQYRWLEEAASAETQAYLARQIAYTDLYLKQARVRPQIAQDIGGLLNISSWGIPIQRGDEYFFLRREPGEQQASICVQHGWPPPNMLPKQTRLIDPSGLSNDPNTSVNLMGVSRDGKLVVYGVRQGGADETEIHFYDVAKRGNLDDKLPTARYFNVSFNADHSKVLYARYSKTGALVYEHNLSRKSGEPSTPDTLLFGQKYHGETLDRLDRISLRVTEDGHYLIITIERGVPARRVDILYRDLRHADAPFEELVRGIDSRFRALYAHGRWFVETDYKAPNGRILEAKPGITPDAWTTIVPEGKDAINGSSIVGNRLFVHSLHDVNPQTTIYTLDGKPTGSIKYADIGTSTGLYGDPSGRYGFYSFQSMIQPPTVYRYDTRTGKKEIFFEPEVPFHRDQYEVKQVFYMSKDGTRIPMYIAGKKGLKMDGNARLLLTAYGGFNLSETPEWNAQWAEWMQLGGWFAVPSLRGGDEYGAAWHKQGMFDQKQNVFDDFYAAAEYLIANKYTSPAHLAISGRSNGGLLMGAAMTQRPDLFGAIWCGYPLLDMLRYQNFMIGRFWTTEYGSAEHQPDFGWLVRYSPYQNVHPGTHYPSIMFFTGSSDTRVDPLHARKMAALMQSSTGSDRPILLHYSLKGGHSSGVSTNQLIADYADSLAFLWTETGKH</sequence>
<protein>
    <submittedName>
        <fullName evidence="7">Prolyl oligopeptidase (Serine peptidase, MEROPS family S09A)</fullName>
        <ecNumber evidence="7">3.4.21.26</ecNumber>
    </submittedName>
</protein>
<gene>
    <name evidence="7" type="ORF">CARN6_2571</name>
</gene>
<dbReference type="Pfam" id="PF02897">
    <property type="entry name" value="Peptidase_S9_N"/>
    <property type="match status" value="1"/>
</dbReference>
<name>E6QP58_9ZZZZ</name>
<dbReference type="SUPFAM" id="SSF50993">
    <property type="entry name" value="Peptidase/esterase 'gauge' domain"/>
    <property type="match status" value="1"/>
</dbReference>
<proteinExistence type="inferred from homology"/>
<dbReference type="InterPro" id="IPR001375">
    <property type="entry name" value="Peptidase_S9_cat"/>
</dbReference>
<dbReference type="InterPro" id="IPR051167">
    <property type="entry name" value="Prolyl_oligopep/macrocyclase"/>
</dbReference>
<dbReference type="InterPro" id="IPR002471">
    <property type="entry name" value="Pept_S9_AS"/>
</dbReference>
<feature type="domain" description="Peptidase S9A N-terminal" evidence="6">
    <location>
        <begin position="53"/>
        <end position="458"/>
    </location>
</feature>
<dbReference type="PANTHER" id="PTHR42881:SF13">
    <property type="entry name" value="PROLYL ENDOPEPTIDASE"/>
    <property type="match status" value="1"/>
</dbReference>
<evidence type="ECO:0000256" key="2">
    <source>
        <dbReference type="ARBA" id="ARBA00022670"/>
    </source>
</evidence>
<accession>E6QP58</accession>
<dbReference type="InterPro" id="IPR023302">
    <property type="entry name" value="Pept_S9A_N"/>
</dbReference>
<keyword evidence="2" id="KW-0645">Protease</keyword>
<reference evidence="7" key="1">
    <citation type="submission" date="2009-10" db="EMBL/GenBank/DDBJ databases">
        <title>Diversity of trophic interactions inside an arsenic-rich microbial ecosystem.</title>
        <authorList>
            <person name="Bertin P.N."/>
            <person name="Heinrich-Salmeron A."/>
            <person name="Pelletier E."/>
            <person name="Goulhen-Chollet F."/>
            <person name="Arsene-Ploetze F."/>
            <person name="Gallien S."/>
            <person name="Calteau A."/>
            <person name="Vallenet D."/>
            <person name="Casiot C."/>
            <person name="Chane-Woon-Ming B."/>
            <person name="Giloteaux L."/>
            <person name="Barakat M."/>
            <person name="Bonnefoy V."/>
            <person name="Bruneel O."/>
            <person name="Chandler M."/>
            <person name="Cleiss J."/>
            <person name="Duran R."/>
            <person name="Elbaz-Poulichet F."/>
            <person name="Fonknechten N."/>
            <person name="Lauga B."/>
            <person name="Mornico D."/>
            <person name="Ortet P."/>
            <person name="Schaeffer C."/>
            <person name="Siguier P."/>
            <person name="Alexander Thil Smith A."/>
            <person name="Van Dorsselaer A."/>
            <person name="Weissenbach J."/>
            <person name="Medigue C."/>
            <person name="Le Paslier D."/>
        </authorList>
    </citation>
    <scope>NUCLEOTIDE SEQUENCE</scope>
</reference>
<dbReference type="GO" id="GO:0004252">
    <property type="term" value="F:serine-type endopeptidase activity"/>
    <property type="evidence" value="ECO:0007669"/>
    <property type="project" value="UniProtKB-EC"/>
</dbReference>
<organism evidence="7">
    <name type="scientific">mine drainage metagenome</name>
    <dbReference type="NCBI Taxonomy" id="410659"/>
    <lineage>
        <taxon>unclassified sequences</taxon>
        <taxon>metagenomes</taxon>
        <taxon>ecological metagenomes</taxon>
    </lineage>
</organism>
<dbReference type="PRINTS" id="PR00862">
    <property type="entry name" value="PROLIGOPTASE"/>
</dbReference>
<dbReference type="Gene3D" id="3.40.50.1820">
    <property type="entry name" value="alpha/beta hydrolase"/>
    <property type="match status" value="1"/>
</dbReference>
<dbReference type="SUPFAM" id="SSF53474">
    <property type="entry name" value="alpha/beta-Hydrolases"/>
    <property type="match status" value="1"/>
</dbReference>
<feature type="domain" description="Peptidase S9 prolyl oligopeptidase catalytic" evidence="5">
    <location>
        <begin position="520"/>
        <end position="731"/>
    </location>
</feature>
<dbReference type="GO" id="GO:0005829">
    <property type="term" value="C:cytosol"/>
    <property type="evidence" value="ECO:0007669"/>
    <property type="project" value="TreeGrafter"/>
</dbReference>
<dbReference type="EC" id="3.4.21.26" evidence="7"/>
<dbReference type="PROSITE" id="PS00708">
    <property type="entry name" value="PRO_ENDOPEP_SER"/>
    <property type="match status" value="1"/>
</dbReference>
<evidence type="ECO:0000256" key="3">
    <source>
        <dbReference type="ARBA" id="ARBA00022801"/>
    </source>
</evidence>
<dbReference type="InterPro" id="IPR002470">
    <property type="entry name" value="Peptidase_S9A"/>
</dbReference>
<dbReference type="InterPro" id="IPR029058">
    <property type="entry name" value="AB_hydrolase_fold"/>
</dbReference>
<evidence type="ECO:0000259" key="5">
    <source>
        <dbReference type="Pfam" id="PF00326"/>
    </source>
</evidence>
<dbReference type="AlphaFoldDB" id="E6QP58"/>
<evidence type="ECO:0000256" key="1">
    <source>
        <dbReference type="ARBA" id="ARBA00005228"/>
    </source>
</evidence>
<dbReference type="FunFam" id="3.40.50.1820:FF:000005">
    <property type="entry name" value="Prolyl endopeptidase"/>
    <property type="match status" value="1"/>
</dbReference>
<dbReference type="GO" id="GO:0070012">
    <property type="term" value="F:oligopeptidase activity"/>
    <property type="evidence" value="ECO:0007669"/>
    <property type="project" value="TreeGrafter"/>
</dbReference>
<keyword evidence="3 7" id="KW-0378">Hydrolase</keyword>
<evidence type="ECO:0000256" key="4">
    <source>
        <dbReference type="ARBA" id="ARBA00022825"/>
    </source>
</evidence>
<dbReference type="Pfam" id="PF00326">
    <property type="entry name" value="Peptidase_S9"/>
    <property type="match status" value="1"/>
</dbReference>
<dbReference type="GO" id="GO:0006508">
    <property type="term" value="P:proteolysis"/>
    <property type="evidence" value="ECO:0007669"/>
    <property type="project" value="UniProtKB-KW"/>
</dbReference>
<comment type="caution">
    <text evidence="7">The sequence shown here is derived from an EMBL/GenBank/DDBJ whole genome shotgun (WGS) entry which is preliminary data.</text>
</comment>
<dbReference type="PANTHER" id="PTHR42881">
    <property type="entry name" value="PROLYL ENDOPEPTIDASE"/>
    <property type="match status" value="1"/>
</dbReference>
<evidence type="ECO:0000259" key="6">
    <source>
        <dbReference type="Pfam" id="PF02897"/>
    </source>
</evidence>
<comment type="similarity">
    <text evidence="1">Belongs to the peptidase S9A family.</text>
</comment>
<keyword evidence="4" id="KW-0720">Serine protease</keyword>
<evidence type="ECO:0000313" key="7">
    <source>
        <dbReference type="EMBL" id="CBI09029.1"/>
    </source>
</evidence>
<dbReference type="Gene3D" id="2.130.10.120">
    <property type="entry name" value="Prolyl oligopeptidase, N-terminal domain"/>
    <property type="match status" value="1"/>
</dbReference>